<reference evidence="1 2" key="1">
    <citation type="journal article" date="2019" name="Int. J. Syst. Evol. Microbiol.">
        <title>The Global Catalogue of Microorganisms (GCM) 10K type strain sequencing project: providing services to taxonomists for standard genome sequencing and annotation.</title>
        <authorList>
            <consortium name="The Broad Institute Genomics Platform"/>
            <consortium name="The Broad Institute Genome Sequencing Center for Infectious Disease"/>
            <person name="Wu L."/>
            <person name="Ma J."/>
        </authorList>
    </citation>
    <scope>NUCLEOTIDE SEQUENCE [LARGE SCALE GENOMIC DNA]</scope>
    <source>
        <strain evidence="1 2">JCM 14549</strain>
    </source>
</reference>
<comment type="caution">
    <text evidence="1">The sequence shown here is derived from an EMBL/GenBank/DDBJ whole genome shotgun (WGS) entry which is preliminary data.</text>
</comment>
<sequence>MDLFRPDAGILPGASASAEIADIARGKRSAAPDGTVSRLQPRLDVARWLPEERDGYRWLAAAKRPPPEAETLCSPLRRALRHAAVTTVYRKRLLRREHLRCPSRAPSCPCFRVAATRSVHRRP</sequence>
<evidence type="ECO:0008006" key="3">
    <source>
        <dbReference type="Google" id="ProtNLM"/>
    </source>
</evidence>
<evidence type="ECO:0000313" key="2">
    <source>
        <dbReference type="Proteomes" id="UP001403094"/>
    </source>
</evidence>
<evidence type="ECO:0000313" key="1">
    <source>
        <dbReference type="EMBL" id="GAA2045189.1"/>
    </source>
</evidence>
<accession>A0ABN2UZV7</accession>
<protein>
    <recommendedName>
        <fullName evidence="3">Transposase</fullName>
    </recommendedName>
</protein>
<organism evidence="1 2">
    <name type="scientific">Streptomyces cheonanensis</name>
    <dbReference type="NCBI Taxonomy" id="312720"/>
    <lineage>
        <taxon>Bacteria</taxon>
        <taxon>Bacillati</taxon>
        <taxon>Actinomycetota</taxon>
        <taxon>Actinomycetes</taxon>
        <taxon>Kitasatosporales</taxon>
        <taxon>Streptomycetaceae</taxon>
        <taxon>Streptomyces</taxon>
    </lineage>
</organism>
<dbReference type="Proteomes" id="UP001403094">
    <property type="component" value="Unassembled WGS sequence"/>
</dbReference>
<dbReference type="EMBL" id="BAAANQ010000002">
    <property type="protein sequence ID" value="GAA2045189.1"/>
    <property type="molecule type" value="Genomic_DNA"/>
</dbReference>
<keyword evidence="2" id="KW-1185">Reference proteome</keyword>
<proteinExistence type="predicted"/>
<gene>
    <name evidence="1" type="ORF">GCM10009757_11510</name>
</gene>
<name>A0ABN2UZV7_9ACTN</name>